<keyword evidence="2" id="KW-1185">Reference proteome</keyword>
<organism evidence="1 2">
    <name type="scientific">Wolfiporia cocos (strain MD-104)</name>
    <name type="common">Brown rot fungus</name>
    <dbReference type="NCBI Taxonomy" id="742152"/>
    <lineage>
        <taxon>Eukaryota</taxon>
        <taxon>Fungi</taxon>
        <taxon>Dikarya</taxon>
        <taxon>Basidiomycota</taxon>
        <taxon>Agaricomycotina</taxon>
        <taxon>Agaricomycetes</taxon>
        <taxon>Polyporales</taxon>
        <taxon>Phaeolaceae</taxon>
        <taxon>Wolfiporia</taxon>
    </lineage>
</organism>
<gene>
    <name evidence="1" type="ORF">WOLCODRAFT_163991</name>
</gene>
<dbReference type="OrthoDB" id="2803590at2759"/>
<dbReference type="EMBL" id="KB468124">
    <property type="protein sequence ID" value="PCH42710.1"/>
    <property type="molecule type" value="Genomic_DNA"/>
</dbReference>
<protein>
    <submittedName>
        <fullName evidence="1">Uncharacterized protein</fullName>
    </submittedName>
</protein>
<dbReference type="OMA" id="YDIMIGA"/>
<sequence>MTPTVYRKRKYRLQDSTVDSAQMKMSLQRLHLLKEKLDGIEETEEGMGTVMEHVSALEDILTRAKKPRINFSMMTKVELQKLGVVRKRFNFIPEKLTELTARLTSKAQTETSLLRSRILEIYEHVNMDSEPGSRMILEAILLTLAKIASEPDSKLDVAIFPEMNFVPTGGVQLVNPLSGYELWLSGSVDYAVIRYKNIKSNKARLLALGGSRDDALEIAQDRLFLVEAKRMSKEGSSLASSIPEAVSRAIALAKVTSRDEVRFCLSNGQTWIFCILRAKEGRWTYYESAPYDLDKVTMGLTDEPLRKIIQLTFEWLAPITTDLYEFE</sequence>
<dbReference type="AlphaFoldDB" id="A0A2H3JKJ7"/>
<evidence type="ECO:0000313" key="2">
    <source>
        <dbReference type="Proteomes" id="UP000218811"/>
    </source>
</evidence>
<evidence type="ECO:0000313" key="1">
    <source>
        <dbReference type="EMBL" id="PCH42710.1"/>
    </source>
</evidence>
<proteinExistence type="predicted"/>
<name>A0A2H3JKJ7_WOLCO</name>
<dbReference type="Proteomes" id="UP000218811">
    <property type="component" value="Unassembled WGS sequence"/>
</dbReference>
<reference evidence="1 2" key="1">
    <citation type="journal article" date="2012" name="Science">
        <title>The Paleozoic origin of enzymatic lignin decomposition reconstructed from 31 fungal genomes.</title>
        <authorList>
            <person name="Floudas D."/>
            <person name="Binder M."/>
            <person name="Riley R."/>
            <person name="Barry K."/>
            <person name="Blanchette R.A."/>
            <person name="Henrissat B."/>
            <person name="Martinez A.T."/>
            <person name="Otillar R."/>
            <person name="Spatafora J.W."/>
            <person name="Yadav J.S."/>
            <person name="Aerts A."/>
            <person name="Benoit I."/>
            <person name="Boyd A."/>
            <person name="Carlson A."/>
            <person name="Copeland A."/>
            <person name="Coutinho P.M."/>
            <person name="de Vries R.P."/>
            <person name="Ferreira P."/>
            <person name="Findley K."/>
            <person name="Foster B."/>
            <person name="Gaskell J."/>
            <person name="Glotzer D."/>
            <person name="Gorecki P."/>
            <person name="Heitman J."/>
            <person name="Hesse C."/>
            <person name="Hori C."/>
            <person name="Igarashi K."/>
            <person name="Jurgens J.A."/>
            <person name="Kallen N."/>
            <person name="Kersten P."/>
            <person name="Kohler A."/>
            <person name="Kuees U."/>
            <person name="Kumar T.K.A."/>
            <person name="Kuo A."/>
            <person name="LaButti K."/>
            <person name="Larrondo L.F."/>
            <person name="Lindquist E."/>
            <person name="Ling A."/>
            <person name="Lombard V."/>
            <person name="Lucas S."/>
            <person name="Lundell T."/>
            <person name="Martin R."/>
            <person name="McLaughlin D.J."/>
            <person name="Morgenstern I."/>
            <person name="Morin E."/>
            <person name="Murat C."/>
            <person name="Nagy L.G."/>
            <person name="Nolan M."/>
            <person name="Ohm R.A."/>
            <person name="Patyshakuliyeva A."/>
            <person name="Rokas A."/>
            <person name="Ruiz-Duenas F.J."/>
            <person name="Sabat G."/>
            <person name="Salamov A."/>
            <person name="Samejima M."/>
            <person name="Schmutz J."/>
            <person name="Slot J.C."/>
            <person name="St John F."/>
            <person name="Stenlid J."/>
            <person name="Sun H."/>
            <person name="Sun S."/>
            <person name="Syed K."/>
            <person name="Tsang A."/>
            <person name="Wiebenga A."/>
            <person name="Young D."/>
            <person name="Pisabarro A."/>
            <person name="Eastwood D.C."/>
            <person name="Martin F."/>
            <person name="Cullen D."/>
            <person name="Grigoriev I.V."/>
            <person name="Hibbett D.S."/>
        </authorList>
    </citation>
    <scope>NUCLEOTIDE SEQUENCE [LARGE SCALE GENOMIC DNA]</scope>
    <source>
        <strain evidence="1 2">MD-104</strain>
    </source>
</reference>
<accession>A0A2H3JKJ7</accession>